<feature type="signal peptide" evidence="4">
    <location>
        <begin position="1"/>
        <end position="31"/>
    </location>
</feature>
<sequence>MKRSKTMKHTITKKTLSTLVALSLSASFLTAGCGLASNKTAAKTENKPALTQEQQTKKAEANMSAARNTPIVQAAKKVGPAVVGITNKALVRDYFNRTQLVEQGSGSGVIYSKDGLIATNNHVVAGAQEIVVSLPDGKTYNGKVLGTDPNTDLAVVKIDADEELPVAEFGDSDSLMVGEPAIAIGNPLGMEFRGSVTAGVISALNRSLDMGERRFRLIQTDAAINPGNSGGALVNADGQVIGINSAKIAASGVEGIGFAIPINEAKPILKELAEKGRVVRPYLGVSLLDQTLAKRLGIDLDLRGGLFVVKMFQDGPAYRGGIRPNDIIVKFNGTKVASVADLRDALGKCQVGQQVPVTILRGDEEVNKTVTLTEMPQQSSQQ</sequence>
<evidence type="ECO:0000259" key="5">
    <source>
        <dbReference type="PROSITE" id="PS50106"/>
    </source>
</evidence>
<dbReference type="PROSITE" id="PS51257">
    <property type="entry name" value="PROKAR_LIPOPROTEIN"/>
    <property type="match status" value="1"/>
</dbReference>
<dbReference type="EMBL" id="VULN01000004">
    <property type="protein sequence ID" value="MSS81762.1"/>
    <property type="molecule type" value="Genomic_DNA"/>
</dbReference>
<evidence type="ECO:0000313" key="6">
    <source>
        <dbReference type="EMBL" id="MSS81762.1"/>
    </source>
</evidence>
<dbReference type="InterPro" id="IPR001940">
    <property type="entry name" value="Peptidase_S1C"/>
</dbReference>
<reference evidence="6 7" key="1">
    <citation type="submission" date="2019-08" db="EMBL/GenBank/DDBJ databases">
        <title>In-depth cultivation of the pig gut microbiome towards novel bacterial diversity and tailored functional studies.</title>
        <authorList>
            <person name="Wylensek D."/>
            <person name="Hitch T.C.A."/>
            <person name="Clavel T."/>
        </authorList>
    </citation>
    <scope>NUCLEOTIDE SEQUENCE [LARGE SCALE GENOMIC DNA]</scope>
    <source>
        <strain evidence="6 7">WCA-389-WT-5B</strain>
    </source>
</reference>
<protein>
    <submittedName>
        <fullName evidence="6">PDZ domain-containing protein</fullName>
    </submittedName>
</protein>
<feature type="chain" id="PRO_5038866076" evidence="4">
    <location>
        <begin position="32"/>
        <end position="382"/>
    </location>
</feature>
<evidence type="ECO:0000256" key="1">
    <source>
        <dbReference type="ARBA" id="ARBA00010541"/>
    </source>
</evidence>
<dbReference type="SMART" id="SM00228">
    <property type="entry name" value="PDZ"/>
    <property type="match status" value="1"/>
</dbReference>
<dbReference type="AlphaFoldDB" id="A0A6N7VZZ0"/>
<feature type="domain" description="PDZ" evidence="5">
    <location>
        <begin position="284"/>
        <end position="339"/>
    </location>
</feature>
<keyword evidence="3" id="KW-0378">Hydrolase</keyword>
<dbReference type="InterPro" id="IPR036034">
    <property type="entry name" value="PDZ_sf"/>
</dbReference>
<evidence type="ECO:0000256" key="3">
    <source>
        <dbReference type="ARBA" id="ARBA00022801"/>
    </source>
</evidence>
<dbReference type="Pfam" id="PF13180">
    <property type="entry name" value="PDZ_2"/>
    <property type="match status" value="1"/>
</dbReference>
<dbReference type="OrthoDB" id="9758917at2"/>
<proteinExistence type="inferred from homology"/>
<evidence type="ECO:0000313" key="7">
    <source>
        <dbReference type="Proteomes" id="UP000441455"/>
    </source>
</evidence>
<dbReference type="InterPro" id="IPR043504">
    <property type="entry name" value="Peptidase_S1_PA_chymotrypsin"/>
</dbReference>
<dbReference type="SUPFAM" id="SSF50494">
    <property type="entry name" value="Trypsin-like serine proteases"/>
    <property type="match status" value="1"/>
</dbReference>
<dbReference type="InterPro" id="IPR051201">
    <property type="entry name" value="Chloro_Bact_Ser_Proteases"/>
</dbReference>
<dbReference type="Gene3D" id="2.30.42.10">
    <property type="match status" value="1"/>
</dbReference>
<dbReference type="PANTHER" id="PTHR43343">
    <property type="entry name" value="PEPTIDASE S12"/>
    <property type="match status" value="1"/>
</dbReference>
<dbReference type="InterPro" id="IPR009003">
    <property type="entry name" value="Peptidase_S1_PA"/>
</dbReference>
<keyword evidence="4" id="KW-0732">Signal</keyword>
<dbReference type="SUPFAM" id="SSF50156">
    <property type="entry name" value="PDZ domain-like"/>
    <property type="match status" value="1"/>
</dbReference>
<evidence type="ECO:0000256" key="2">
    <source>
        <dbReference type="ARBA" id="ARBA00022670"/>
    </source>
</evidence>
<dbReference type="Pfam" id="PF13365">
    <property type="entry name" value="Trypsin_2"/>
    <property type="match status" value="1"/>
</dbReference>
<dbReference type="InterPro" id="IPR001478">
    <property type="entry name" value="PDZ"/>
</dbReference>
<dbReference type="Proteomes" id="UP000441455">
    <property type="component" value="Unassembled WGS sequence"/>
</dbReference>
<keyword evidence="2" id="KW-0645">Protease</keyword>
<dbReference type="PRINTS" id="PR00834">
    <property type="entry name" value="PROTEASES2C"/>
</dbReference>
<accession>A0A6N7VZZ0</accession>
<dbReference type="PROSITE" id="PS50106">
    <property type="entry name" value="PDZ"/>
    <property type="match status" value="1"/>
</dbReference>
<dbReference type="PANTHER" id="PTHR43343:SF3">
    <property type="entry name" value="PROTEASE DO-LIKE 8, CHLOROPLASTIC"/>
    <property type="match status" value="1"/>
</dbReference>
<comment type="caution">
    <text evidence="6">The sequence shown here is derived from an EMBL/GenBank/DDBJ whole genome shotgun (WGS) entry which is preliminary data.</text>
</comment>
<organism evidence="6 7">
    <name type="scientific">Acidaminococcus fermentans</name>
    <dbReference type="NCBI Taxonomy" id="905"/>
    <lineage>
        <taxon>Bacteria</taxon>
        <taxon>Bacillati</taxon>
        <taxon>Bacillota</taxon>
        <taxon>Negativicutes</taxon>
        <taxon>Acidaminococcales</taxon>
        <taxon>Acidaminococcaceae</taxon>
        <taxon>Acidaminococcus</taxon>
    </lineage>
</organism>
<dbReference type="GO" id="GO:0004252">
    <property type="term" value="F:serine-type endopeptidase activity"/>
    <property type="evidence" value="ECO:0007669"/>
    <property type="project" value="InterPro"/>
</dbReference>
<comment type="similarity">
    <text evidence="1">Belongs to the peptidase S1C family.</text>
</comment>
<dbReference type="GO" id="GO:0006508">
    <property type="term" value="P:proteolysis"/>
    <property type="evidence" value="ECO:0007669"/>
    <property type="project" value="UniProtKB-KW"/>
</dbReference>
<dbReference type="Gene3D" id="2.40.10.10">
    <property type="entry name" value="Trypsin-like serine proteases"/>
    <property type="match status" value="2"/>
</dbReference>
<evidence type="ECO:0000256" key="4">
    <source>
        <dbReference type="SAM" id="SignalP"/>
    </source>
</evidence>
<gene>
    <name evidence="6" type="ORF">FX155_03970</name>
</gene>
<name>A0A6N7VZZ0_ACIFE</name>